<dbReference type="GO" id="GO:0016094">
    <property type="term" value="P:polyprenol biosynthetic process"/>
    <property type="evidence" value="ECO:0007669"/>
    <property type="project" value="TreeGrafter"/>
</dbReference>
<comment type="catalytic activity">
    <reaction evidence="4">
        <text>n isopentenyl diphosphate + (2E,6E)-farnesyl diphosphate = a di-trans,poly-cis-polyprenyl diphosphate + n diphosphate</text>
        <dbReference type="Rhea" id="RHEA:53008"/>
        <dbReference type="Rhea" id="RHEA-COMP:19494"/>
        <dbReference type="ChEBI" id="CHEBI:33019"/>
        <dbReference type="ChEBI" id="CHEBI:128769"/>
        <dbReference type="ChEBI" id="CHEBI:136960"/>
        <dbReference type="ChEBI" id="CHEBI:175763"/>
        <dbReference type="EC" id="2.5.1.87"/>
    </reaction>
</comment>
<dbReference type="Proteomes" id="UP000053105">
    <property type="component" value="Unassembled WGS sequence"/>
</dbReference>
<gene>
    <name evidence="6" type="ORF">WN51_02150</name>
</gene>
<dbReference type="InterPro" id="IPR036424">
    <property type="entry name" value="UPP_synth-like_sf"/>
</dbReference>
<dbReference type="Pfam" id="PF01255">
    <property type="entry name" value="Prenyltransf"/>
    <property type="match status" value="1"/>
</dbReference>
<dbReference type="InterPro" id="IPR001441">
    <property type="entry name" value="UPP_synth-like"/>
</dbReference>
<evidence type="ECO:0000313" key="6">
    <source>
        <dbReference type="EMBL" id="KOX70726.1"/>
    </source>
</evidence>
<evidence type="ECO:0000256" key="1">
    <source>
        <dbReference type="ARBA" id="ARBA00005432"/>
    </source>
</evidence>
<dbReference type="CDD" id="cd00475">
    <property type="entry name" value="Cis_IPPS"/>
    <property type="match status" value="1"/>
</dbReference>
<organism evidence="6 7">
    <name type="scientific">Melipona quadrifasciata</name>
    <dbReference type="NCBI Taxonomy" id="166423"/>
    <lineage>
        <taxon>Eukaryota</taxon>
        <taxon>Metazoa</taxon>
        <taxon>Ecdysozoa</taxon>
        <taxon>Arthropoda</taxon>
        <taxon>Hexapoda</taxon>
        <taxon>Insecta</taxon>
        <taxon>Pterygota</taxon>
        <taxon>Neoptera</taxon>
        <taxon>Endopterygota</taxon>
        <taxon>Hymenoptera</taxon>
        <taxon>Apocrita</taxon>
        <taxon>Aculeata</taxon>
        <taxon>Apoidea</taxon>
        <taxon>Anthophila</taxon>
        <taxon>Apidae</taxon>
        <taxon>Melipona</taxon>
    </lineage>
</organism>
<dbReference type="NCBIfam" id="TIGR00055">
    <property type="entry name" value="uppS"/>
    <property type="match status" value="1"/>
</dbReference>
<dbReference type="PROSITE" id="PS01066">
    <property type="entry name" value="UPP_SYNTHASE"/>
    <property type="match status" value="1"/>
</dbReference>
<name>A0A0M8ZVA2_9HYME</name>
<evidence type="ECO:0000256" key="4">
    <source>
        <dbReference type="ARBA" id="ARBA00047353"/>
    </source>
</evidence>
<keyword evidence="7" id="KW-1185">Reference proteome</keyword>
<keyword evidence="3" id="KW-0460">Magnesium</keyword>
<dbReference type="Gene3D" id="3.40.1180.10">
    <property type="entry name" value="Decaprenyl diphosphate synthase-like"/>
    <property type="match status" value="1"/>
</dbReference>
<dbReference type="PANTHER" id="PTHR10291:SF43">
    <property type="entry name" value="DEHYDRODOLICHYL DIPHOSPHATE SYNTHASE COMPLEX SUBUNIT DHDDS"/>
    <property type="match status" value="1"/>
</dbReference>
<dbReference type="GO" id="GO:0045547">
    <property type="term" value="F:ditrans,polycis-polyprenyl diphosphate synthase [(2E,6E)-farnesyl diphosphate specific] activity"/>
    <property type="evidence" value="ECO:0007669"/>
    <property type="project" value="UniProtKB-EC"/>
</dbReference>
<dbReference type="HAMAP" id="MF_01139">
    <property type="entry name" value="ISPT"/>
    <property type="match status" value="1"/>
</dbReference>
<dbReference type="STRING" id="166423.A0A0M8ZVA2"/>
<dbReference type="EC" id="2.5.1.-" evidence="5"/>
<reference evidence="6 7" key="1">
    <citation type="submission" date="2015-07" db="EMBL/GenBank/DDBJ databases">
        <title>The genome of Melipona quadrifasciata.</title>
        <authorList>
            <person name="Pan H."/>
            <person name="Kapheim K."/>
        </authorList>
    </citation>
    <scope>NUCLEOTIDE SEQUENCE [LARGE SCALE GENOMIC DNA]</scope>
    <source>
        <strain evidence="6">0111107301</strain>
        <tissue evidence="6">Whole body</tissue>
    </source>
</reference>
<dbReference type="AlphaFoldDB" id="A0A0M8ZVA2"/>
<proteinExistence type="inferred from homology"/>
<dbReference type="PANTHER" id="PTHR10291">
    <property type="entry name" value="DEHYDRODOLICHYL DIPHOSPHATE SYNTHASE FAMILY MEMBER"/>
    <property type="match status" value="1"/>
</dbReference>
<dbReference type="EMBL" id="KQ435851">
    <property type="protein sequence ID" value="KOX70726.1"/>
    <property type="molecule type" value="Genomic_DNA"/>
</dbReference>
<sequence length="282" mass="33225">MSWIRDNTLNWFQRLVIRILRTGHIPKHVAFIMDGNRRYASKTGIEKIEGHTKGFDKFAETLQWCTNLGIQEVTFYAFSIENFKRKQEEVNGLLNLAEQKFQRLLGEKDKIRKHGLCVRIIGNLSLLPQNIQELIAETMILTKEHNKGFLNIAFAYTSRDEITRAIKDVIEGVQNGDILSEDIDENLIFNCLYTNYSPNPDLLIRTSGEVRFSDFLMWQVKFNLWELLNAIFYYQRCYSDIQKVMKLQNVKQIMQNGRQSTYTDKLLHKRQMTLERIYLSNI</sequence>
<dbReference type="GO" id="GO:1904423">
    <property type="term" value="C:dehydrodolichyl diphosphate synthase complex"/>
    <property type="evidence" value="ECO:0007669"/>
    <property type="project" value="TreeGrafter"/>
</dbReference>
<protein>
    <recommendedName>
        <fullName evidence="5">Alkyl transferase</fullName>
        <ecNumber evidence="5">2.5.1.-</ecNumber>
    </recommendedName>
</protein>
<dbReference type="GO" id="GO:0005783">
    <property type="term" value="C:endoplasmic reticulum"/>
    <property type="evidence" value="ECO:0007669"/>
    <property type="project" value="TreeGrafter"/>
</dbReference>
<evidence type="ECO:0000313" key="7">
    <source>
        <dbReference type="Proteomes" id="UP000053105"/>
    </source>
</evidence>
<dbReference type="OrthoDB" id="4173905at2759"/>
<keyword evidence="2 5" id="KW-0808">Transferase</keyword>
<dbReference type="InterPro" id="IPR018520">
    <property type="entry name" value="UPP_synth-like_CS"/>
</dbReference>
<dbReference type="SUPFAM" id="SSF64005">
    <property type="entry name" value="Undecaprenyl diphosphate synthase"/>
    <property type="match status" value="1"/>
</dbReference>
<evidence type="ECO:0000256" key="5">
    <source>
        <dbReference type="RuleBase" id="RU363018"/>
    </source>
</evidence>
<comment type="similarity">
    <text evidence="1 5">Belongs to the UPP synthase family.</text>
</comment>
<evidence type="ECO:0000256" key="3">
    <source>
        <dbReference type="ARBA" id="ARBA00022842"/>
    </source>
</evidence>
<evidence type="ECO:0000256" key="2">
    <source>
        <dbReference type="ARBA" id="ARBA00022679"/>
    </source>
</evidence>
<dbReference type="FunFam" id="3.40.1180.10:FF:000005">
    <property type="entry name" value="Alkyl transferase"/>
    <property type="match status" value="1"/>
</dbReference>
<accession>A0A0M8ZVA2</accession>